<evidence type="ECO:0000256" key="1">
    <source>
        <dbReference type="SAM" id="MobiDB-lite"/>
    </source>
</evidence>
<feature type="compositionally biased region" description="Basic and acidic residues" evidence="1">
    <location>
        <begin position="113"/>
        <end position="122"/>
    </location>
</feature>
<feature type="region of interest" description="Disordered" evidence="1">
    <location>
        <begin position="1"/>
        <end position="26"/>
    </location>
</feature>
<keyword evidence="3" id="KW-1185">Reference proteome</keyword>
<accession>A0ABY0HHT6</accession>
<feature type="compositionally biased region" description="Pro residues" evidence="1">
    <location>
        <begin position="82"/>
        <end position="101"/>
    </location>
</feature>
<feature type="compositionally biased region" description="Polar residues" evidence="1">
    <location>
        <begin position="1"/>
        <end position="13"/>
    </location>
</feature>
<feature type="compositionally biased region" description="Low complexity" evidence="1">
    <location>
        <begin position="197"/>
        <end position="210"/>
    </location>
</feature>
<sequence>MSAAHNFQGSCEMQNPDIAQGKVGELPSTCTAPSATVIPSKRLDDDVQFLSSKPVKRRKISEQKPGPTCQPQFAVSTTPAPLAIPAPAPAPVPVPAVPFPTPTTTQAVNGPREGAHASERRLSTGMNTRHPHDASERATSPAHPTGAMPPTVWAASPASHDGRDPQRPQDTGKLVPDSSAQATETKAQERRSPAPAPAANASNSLKPPASLIQPTYRKRSPNLIVDVAETCQEKFPFEEVAQRHNAPVEKVFDVFAAIIQVPLLRCPTDRRRPGRLATSRIREYTRAKRDIQELRGGARDRGKEEAAAVVTPLDIAHRMGTVAFPEGFTFGNG</sequence>
<evidence type="ECO:0000313" key="2">
    <source>
        <dbReference type="EMBL" id="RYO92901.1"/>
    </source>
</evidence>
<protein>
    <submittedName>
        <fullName evidence="2">Uncharacterized protein</fullName>
    </submittedName>
</protein>
<dbReference type="Proteomes" id="UP000294003">
    <property type="component" value="Unassembled WGS sequence"/>
</dbReference>
<name>A0ABY0HHT6_9PEZI</name>
<reference evidence="2 3" key="1">
    <citation type="submission" date="2018-06" db="EMBL/GenBank/DDBJ databases">
        <title>Complete Genomes of Monosporascus.</title>
        <authorList>
            <person name="Robinson A.J."/>
            <person name="Natvig D.O."/>
        </authorList>
    </citation>
    <scope>NUCLEOTIDE SEQUENCE [LARGE SCALE GENOMIC DNA]</scope>
    <source>
        <strain evidence="2 3">CBS 609.92</strain>
    </source>
</reference>
<feature type="region of interest" description="Disordered" evidence="1">
    <location>
        <begin position="54"/>
        <end position="212"/>
    </location>
</feature>
<proteinExistence type="predicted"/>
<organism evidence="2 3">
    <name type="scientific">Monosporascus cannonballus</name>
    <dbReference type="NCBI Taxonomy" id="155416"/>
    <lineage>
        <taxon>Eukaryota</taxon>
        <taxon>Fungi</taxon>
        <taxon>Dikarya</taxon>
        <taxon>Ascomycota</taxon>
        <taxon>Pezizomycotina</taxon>
        <taxon>Sordariomycetes</taxon>
        <taxon>Xylariomycetidae</taxon>
        <taxon>Xylariales</taxon>
        <taxon>Xylariales incertae sedis</taxon>
        <taxon>Monosporascus</taxon>
    </lineage>
</organism>
<dbReference type="EMBL" id="QJNS01000023">
    <property type="protein sequence ID" value="RYO92901.1"/>
    <property type="molecule type" value="Genomic_DNA"/>
</dbReference>
<comment type="caution">
    <text evidence="2">The sequence shown here is derived from an EMBL/GenBank/DDBJ whole genome shotgun (WGS) entry which is preliminary data.</text>
</comment>
<gene>
    <name evidence="2" type="ORF">DL762_001392</name>
</gene>
<evidence type="ECO:0000313" key="3">
    <source>
        <dbReference type="Proteomes" id="UP000294003"/>
    </source>
</evidence>